<dbReference type="InterPro" id="IPR050091">
    <property type="entry name" value="PKS_NRPS_Biosynth_Enz"/>
</dbReference>
<gene>
    <name evidence="6" type="primary">ccsA_1</name>
    <name evidence="6" type="ORF">LSUB1_G002371</name>
</gene>
<dbReference type="InterPro" id="IPR014031">
    <property type="entry name" value="Ketoacyl_synth_C"/>
</dbReference>
<dbReference type="EMBL" id="QGMJ01000131">
    <property type="protein sequence ID" value="TVY41585.1"/>
    <property type="molecule type" value="Genomic_DNA"/>
</dbReference>
<evidence type="ECO:0000313" key="6">
    <source>
        <dbReference type="EMBL" id="TVY41585.1"/>
    </source>
</evidence>
<dbReference type="FunFam" id="3.40.47.10:FF:000019">
    <property type="entry name" value="Polyketide synthase type I"/>
    <property type="match status" value="1"/>
</dbReference>
<keyword evidence="1" id="KW-0596">Phosphopantetheine</keyword>
<dbReference type="AlphaFoldDB" id="A0A8H8UEW6"/>
<evidence type="ECO:0000313" key="7">
    <source>
        <dbReference type="Proteomes" id="UP000462212"/>
    </source>
</evidence>
<dbReference type="Pfam" id="PF02801">
    <property type="entry name" value="Ketoacyl-synt_C"/>
    <property type="match status" value="1"/>
</dbReference>
<dbReference type="PANTHER" id="PTHR43775">
    <property type="entry name" value="FATTY ACID SYNTHASE"/>
    <property type="match status" value="1"/>
</dbReference>
<sequence length="569" mass="62533">MSPQKLEPIAIIGNGCRFPGGANSPSKLWDLLREPRDLATKIKLDRFNIDTFYHPDGSHFGTTNVKESYFLEEDPRRFDSQFFNIQPAEAEALDPQQRLLLETVFEAIESAGVELESLKGSNTAVYVGLMCDDYSEIVRRDLNSLPTYAVTGNSRAIMSNRISYFFDWRGPSMTIDTACSSSMVAIHQAVQTLRNNESRTAVAAGANLIFGPEAYISESNLHMLSSSGRSRMWDAAADGYARGEATGALVLKRLCDAIEDGDHVECIIRETGVNQDGRTQGITMPSETSQAALIRDTYLRAGLDLTKKKDRCQYFEAHGTGTAVGDPKEAEAVAAAFFGHENNIMPDDMLFVGSIKTVVGHTEGTAGIAGVIKASLALQYGVIPPNLHFNQLNPAIEPFYKHLQVPTAATPWPFVPQGQPRRASVNSFGNGKKTLHLISTLIEHQGLGGTNAHAILESFKPLEKNLCSNKKPKVKSSLALLPFVFSAASERSLVATIRNVSNYIKANESIHLGNLAFTLSQRSVFPFKAHSQHRQARTLSPRWIQSSPYLMVILAYPARYDPLLVRPES</sequence>
<dbReference type="SUPFAM" id="SSF53901">
    <property type="entry name" value="Thiolase-like"/>
    <property type="match status" value="1"/>
</dbReference>
<evidence type="ECO:0000256" key="4">
    <source>
        <dbReference type="RuleBase" id="RU003694"/>
    </source>
</evidence>
<proteinExistence type="inferred from homology"/>
<dbReference type="GO" id="GO:0006633">
    <property type="term" value="P:fatty acid biosynthetic process"/>
    <property type="evidence" value="ECO:0007669"/>
    <property type="project" value="InterPro"/>
</dbReference>
<protein>
    <submittedName>
        <fullName evidence="6">Polyketide synthase-nonribosomal peptide synthetase</fullName>
    </submittedName>
</protein>
<accession>A0A8H8UEW6</accession>
<keyword evidence="7" id="KW-1185">Reference proteome</keyword>
<dbReference type="GO" id="GO:0044550">
    <property type="term" value="P:secondary metabolite biosynthetic process"/>
    <property type="evidence" value="ECO:0007669"/>
    <property type="project" value="TreeGrafter"/>
</dbReference>
<evidence type="ECO:0000256" key="1">
    <source>
        <dbReference type="ARBA" id="ARBA00022450"/>
    </source>
</evidence>
<dbReference type="CDD" id="cd00833">
    <property type="entry name" value="PKS"/>
    <property type="match status" value="1"/>
</dbReference>
<comment type="caution">
    <text evidence="6">The sequence shown here is derived from an EMBL/GenBank/DDBJ whole genome shotgun (WGS) entry which is preliminary data.</text>
</comment>
<reference evidence="6 7" key="1">
    <citation type="submission" date="2018-05" db="EMBL/GenBank/DDBJ databases">
        <title>Genome sequencing and assembly of the regulated plant pathogen Lachnellula willkommii and related sister species for the development of diagnostic species identification markers.</title>
        <authorList>
            <person name="Giroux E."/>
            <person name="Bilodeau G."/>
        </authorList>
    </citation>
    <scope>NUCLEOTIDE SEQUENCE [LARGE SCALE GENOMIC DNA]</scope>
    <source>
        <strain evidence="6 7">CBS 197.66</strain>
    </source>
</reference>
<dbReference type="InterPro" id="IPR018201">
    <property type="entry name" value="Ketoacyl_synth_AS"/>
</dbReference>
<dbReference type="GO" id="GO:0004312">
    <property type="term" value="F:fatty acid synthase activity"/>
    <property type="evidence" value="ECO:0007669"/>
    <property type="project" value="TreeGrafter"/>
</dbReference>
<dbReference type="OrthoDB" id="329835at2759"/>
<dbReference type="InterPro" id="IPR016039">
    <property type="entry name" value="Thiolase-like"/>
</dbReference>
<dbReference type="GO" id="GO:0004315">
    <property type="term" value="F:3-oxoacyl-[acyl-carrier-protein] synthase activity"/>
    <property type="evidence" value="ECO:0007669"/>
    <property type="project" value="InterPro"/>
</dbReference>
<dbReference type="PROSITE" id="PS00606">
    <property type="entry name" value="KS3_1"/>
    <property type="match status" value="1"/>
</dbReference>
<evidence type="ECO:0000256" key="3">
    <source>
        <dbReference type="ARBA" id="ARBA00022679"/>
    </source>
</evidence>
<dbReference type="InterPro" id="IPR020841">
    <property type="entry name" value="PKS_Beta-ketoAc_synthase_dom"/>
</dbReference>
<comment type="similarity">
    <text evidence="4">Belongs to the thiolase-like superfamily. Beta-ketoacyl-ACP synthases family.</text>
</comment>
<evidence type="ECO:0000256" key="2">
    <source>
        <dbReference type="ARBA" id="ARBA00022553"/>
    </source>
</evidence>
<dbReference type="InterPro" id="IPR014030">
    <property type="entry name" value="Ketoacyl_synth_N"/>
</dbReference>
<dbReference type="Pfam" id="PF00109">
    <property type="entry name" value="ketoacyl-synt"/>
    <property type="match status" value="1"/>
</dbReference>
<dbReference type="PANTHER" id="PTHR43775:SF20">
    <property type="entry name" value="HYBRID PKS-NRPS SYNTHETASE APDA"/>
    <property type="match status" value="1"/>
</dbReference>
<dbReference type="PROSITE" id="PS52004">
    <property type="entry name" value="KS3_2"/>
    <property type="match status" value="1"/>
</dbReference>
<feature type="domain" description="Ketosynthase family 3 (KS3)" evidence="5">
    <location>
        <begin position="6"/>
        <end position="441"/>
    </location>
</feature>
<keyword evidence="2" id="KW-0597">Phosphoprotein</keyword>
<evidence type="ECO:0000259" key="5">
    <source>
        <dbReference type="PROSITE" id="PS52004"/>
    </source>
</evidence>
<dbReference type="Proteomes" id="UP000462212">
    <property type="component" value="Unassembled WGS sequence"/>
</dbReference>
<dbReference type="Gene3D" id="3.40.47.10">
    <property type="match status" value="1"/>
</dbReference>
<keyword evidence="3 4" id="KW-0808">Transferase</keyword>
<dbReference type="SMART" id="SM00825">
    <property type="entry name" value="PKS_KS"/>
    <property type="match status" value="1"/>
</dbReference>
<name>A0A8H8UEW6_9HELO</name>
<organism evidence="6 7">
    <name type="scientific">Lachnellula subtilissima</name>
    <dbReference type="NCBI Taxonomy" id="602034"/>
    <lineage>
        <taxon>Eukaryota</taxon>
        <taxon>Fungi</taxon>
        <taxon>Dikarya</taxon>
        <taxon>Ascomycota</taxon>
        <taxon>Pezizomycotina</taxon>
        <taxon>Leotiomycetes</taxon>
        <taxon>Helotiales</taxon>
        <taxon>Lachnaceae</taxon>
        <taxon>Lachnellula</taxon>
    </lineage>
</organism>